<organism evidence="1">
    <name type="scientific">uncultured Fidelibacterota bacterium HF0500_01L02</name>
    <dbReference type="NCBI Taxonomy" id="710790"/>
    <lineage>
        <taxon>Bacteria</taxon>
        <taxon>Pseudomonadati</taxon>
        <taxon>Fidelibacterota</taxon>
        <taxon>environmental samples</taxon>
    </lineage>
</organism>
<evidence type="ECO:0000313" key="1">
    <source>
        <dbReference type="EMBL" id="ADI19286.1"/>
    </source>
</evidence>
<proteinExistence type="predicted"/>
<accession>E0XXZ5</accession>
<dbReference type="AlphaFoldDB" id="E0XXZ5"/>
<dbReference type="EMBL" id="GU474916">
    <property type="protein sequence ID" value="ADI19286.1"/>
    <property type="molecule type" value="Genomic_DNA"/>
</dbReference>
<reference evidence="1" key="1">
    <citation type="journal article" date="2011" name="Environ. Microbiol.">
        <title>Time-series analyses of Monterey Bay coastal microbial picoplankton using a 'genome proxy' microarray.</title>
        <authorList>
            <person name="Rich V.I."/>
            <person name="Pham V.D."/>
            <person name="Eppley J."/>
            <person name="Shi Y."/>
            <person name="DeLong E.F."/>
        </authorList>
    </citation>
    <scope>NUCLEOTIDE SEQUENCE</scope>
</reference>
<sequence length="897" mass="100723">MCGQTRLLHHTPPPYGEIGQNLILTASSLEISDPINATLYYRLPGGESFLEVPFRNSGFNWEATIPGFGLTEEGLEYVITFQFNRDRLASFPLEDPFNNPHYLTVVPPKNLVELGVFNELPSVDVLILSPEKGELVDQESILIAASFFHANKVDPSTVQLLLDGINVSSTMIFEDGILSYNPGPLVIGIHSIKILMQDIDGQEIAPIEWNFTVGTERKELSDLFQYNGRLNSRLSAEEVGVTSLNIAEIVGDASIDMIWARLRTDMRLTSRESPYTQPHNRFGTAFSFGNFLDFNLGDFYPRFSPFTIDGKRVRGIGIDADLKWFRLQFINGDLNRVVQERSGTDGGYNILYDLTSTNKNGTKTYYVDRKGFTFKRKVTGLRLSVDLFSRLKAGIHFMKMRDDTTSVNRILNEAKFYSDTLVQGISSGIYTLEEFENVLMAIGNNLDAPTSHWSGQKPQDNLVFGFNIGTAFDNRKLTLDFDWNMSLYNRDIWDGAMSIAELDTALDDYLDGYIGLQYDEKGEELTGSTKISTDMILINPENFKDLFIINTNMTPLVPLDLNSFKSSPITSIINMPSSAFNIKLRGNYSRNSILVEYRQIGPEYVSLANPFLRKNSRQFTISDRLSLMDRKMFINVGFKHLDNKILKTIATPLNTNTFFMNFTFLPGPSLPTFVLNYQSIGKNNEKTRLDSIGSKTVDLREDSKASTSMLGVTVPFTTGDVKQNLTFNLGNVINLDNLIYKRSSTYLFPKTDSKTISVSLSSIYPSDLKTVSLISQTTLEIPSMVGSELIKTPYVWTNISFSANKKLMQEKMLARAAISLLNSRSRIKSQLLSLRAGADYRIGDNLSASIISQIRLNYIPSFKKDKQDNNGDGKVDNVGEVLEINSSGIVITINYNF</sequence>
<name>E0XXZ5_9BACT</name>
<protein>
    <submittedName>
        <fullName evidence="1">Uncharacterized protein</fullName>
    </submittedName>
</protein>